<accession>A0A8S4BRI3</accession>
<sequence length="143" mass="15157">MKQEDNGGGGLTSPIMEEGHRPPRGRAWLALLVGLGGDGQQDGLWRVLEKCSSVLSLALLDPVAVDLESAGVYELADGLDRVRVAADHLFGDGLGTPTFLRMSISFTVACRISSISSGLILSEGCLVSRRISITQLTPILSDH</sequence>
<dbReference type="EMBL" id="CAJRST010037777">
    <property type="protein sequence ID" value="CAG6003703.1"/>
    <property type="molecule type" value="Genomic_DNA"/>
</dbReference>
<evidence type="ECO:0000256" key="1">
    <source>
        <dbReference type="SAM" id="MobiDB-lite"/>
    </source>
</evidence>
<feature type="compositionally biased region" description="Gly residues" evidence="1">
    <location>
        <begin position="1"/>
        <end position="11"/>
    </location>
</feature>
<evidence type="ECO:0000313" key="3">
    <source>
        <dbReference type="Proteomes" id="UP000677803"/>
    </source>
</evidence>
<evidence type="ECO:0000313" key="2">
    <source>
        <dbReference type="EMBL" id="CAG6003703.1"/>
    </source>
</evidence>
<keyword evidence="3" id="KW-1185">Reference proteome</keyword>
<name>A0A8S4BRI3_9TELE</name>
<dbReference type="AlphaFoldDB" id="A0A8S4BRI3"/>
<comment type="caution">
    <text evidence="2">The sequence shown here is derived from an EMBL/GenBank/DDBJ whole genome shotgun (WGS) entry which is preliminary data.</text>
</comment>
<reference evidence="2" key="1">
    <citation type="submission" date="2021-05" db="EMBL/GenBank/DDBJ databases">
        <authorList>
            <person name="Tigano A."/>
        </authorList>
    </citation>
    <scope>NUCLEOTIDE SEQUENCE</scope>
</reference>
<proteinExistence type="predicted"/>
<dbReference type="OrthoDB" id="10599967at2759"/>
<protein>
    <submittedName>
        <fullName evidence="2">(Atlantic silverside) hypothetical protein</fullName>
    </submittedName>
</protein>
<organism evidence="2 3">
    <name type="scientific">Menidia menidia</name>
    <name type="common">Atlantic silverside</name>
    <dbReference type="NCBI Taxonomy" id="238744"/>
    <lineage>
        <taxon>Eukaryota</taxon>
        <taxon>Metazoa</taxon>
        <taxon>Chordata</taxon>
        <taxon>Craniata</taxon>
        <taxon>Vertebrata</taxon>
        <taxon>Euteleostomi</taxon>
        <taxon>Actinopterygii</taxon>
        <taxon>Neopterygii</taxon>
        <taxon>Teleostei</taxon>
        <taxon>Neoteleostei</taxon>
        <taxon>Acanthomorphata</taxon>
        <taxon>Ovalentaria</taxon>
        <taxon>Atherinomorphae</taxon>
        <taxon>Atheriniformes</taxon>
        <taxon>Atherinopsidae</taxon>
        <taxon>Menidiinae</taxon>
        <taxon>Menidia</taxon>
    </lineage>
</organism>
<feature type="region of interest" description="Disordered" evidence="1">
    <location>
        <begin position="1"/>
        <end position="20"/>
    </location>
</feature>
<dbReference type="Proteomes" id="UP000677803">
    <property type="component" value="Unassembled WGS sequence"/>
</dbReference>
<gene>
    <name evidence="2" type="ORF">MMEN_LOCUS18425</name>
</gene>